<dbReference type="Pfam" id="PF00296">
    <property type="entry name" value="Bac_luciferase"/>
    <property type="match status" value="1"/>
</dbReference>
<dbReference type="Proteomes" id="UP000321685">
    <property type="component" value="Unassembled WGS sequence"/>
</dbReference>
<reference evidence="8 9" key="1">
    <citation type="submission" date="2019-07" db="EMBL/GenBank/DDBJ databases">
        <title>Whole genome shotgun sequence of Pseudonocardia sulfidoxydans NBRC 16205.</title>
        <authorList>
            <person name="Hosoyama A."/>
            <person name="Uohara A."/>
            <person name="Ohji S."/>
            <person name="Ichikawa N."/>
        </authorList>
    </citation>
    <scope>NUCLEOTIDE SEQUENCE [LARGE SCALE GENOMIC DNA]</scope>
    <source>
        <strain evidence="8 9">NBRC 16205</strain>
    </source>
</reference>
<feature type="binding site" evidence="6">
    <location>
        <position position="60"/>
    </location>
    <ligand>
        <name>FMN</name>
        <dbReference type="ChEBI" id="CHEBI:58210"/>
    </ligand>
</feature>
<feature type="binding site" evidence="6">
    <location>
        <position position="156"/>
    </location>
    <ligand>
        <name>FMN</name>
        <dbReference type="ChEBI" id="CHEBI:58210"/>
    </ligand>
</feature>
<dbReference type="NCBIfam" id="TIGR03860">
    <property type="entry name" value="FMN_nitrolo"/>
    <property type="match status" value="1"/>
</dbReference>
<dbReference type="EMBL" id="BJVJ01000077">
    <property type="protein sequence ID" value="GEL26167.1"/>
    <property type="molecule type" value="Genomic_DNA"/>
</dbReference>
<evidence type="ECO:0000313" key="9">
    <source>
        <dbReference type="Proteomes" id="UP000321685"/>
    </source>
</evidence>
<dbReference type="GO" id="GO:0016705">
    <property type="term" value="F:oxidoreductase activity, acting on paired donors, with incorporation or reduction of molecular oxygen"/>
    <property type="evidence" value="ECO:0007669"/>
    <property type="project" value="InterPro"/>
</dbReference>
<dbReference type="RefSeq" id="WP_147113663.1">
    <property type="nucleotide sequence ID" value="NZ_BJVJ01000077.1"/>
</dbReference>
<evidence type="ECO:0000256" key="5">
    <source>
        <dbReference type="ARBA" id="ARBA00033748"/>
    </source>
</evidence>
<keyword evidence="2 6" id="KW-0288">FMN</keyword>
<comment type="caution">
    <text evidence="8">The sequence shown here is derived from an EMBL/GenBank/DDBJ whole genome shotgun (WGS) entry which is preliminary data.</text>
</comment>
<feature type="binding site" evidence="6">
    <location>
        <position position="232"/>
    </location>
    <ligand>
        <name>FMN</name>
        <dbReference type="ChEBI" id="CHEBI:58210"/>
    </ligand>
</feature>
<evidence type="ECO:0000256" key="6">
    <source>
        <dbReference type="PIRSR" id="PIRSR000337-1"/>
    </source>
</evidence>
<dbReference type="PIRSF" id="PIRSF000337">
    <property type="entry name" value="NTA_MOA"/>
    <property type="match status" value="1"/>
</dbReference>
<dbReference type="InterPro" id="IPR051260">
    <property type="entry name" value="Diverse_substr_monoxygenases"/>
</dbReference>
<feature type="binding site" evidence="6">
    <location>
        <position position="231"/>
    </location>
    <ligand>
        <name>FMN</name>
        <dbReference type="ChEBI" id="CHEBI:58210"/>
    </ligand>
</feature>
<accession>A0A511DP78</accession>
<name>A0A511DP78_9PSEU</name>
<dbReference type="PANTHER" id="PTHR30011:SF16">
    <property type="entry name" value="C2H2 FINGER DOMAIN TRANSCRIPTION FACTOR (EUROFUNG)-RELATED"/>
    <property type="match status" value="1"/>
</dbReference>
<comment type="similarity">
    <text evidence="5">Belongs to the NtaA/SnaA/DszA monooxygenase family.</text>
</comment>
<dbReference type="OrthoDB" id="9135350at2"/>
<keyword evidence="9" id="KW-1185">Reference proteome</keyword>
<sequence length="457" mass="50687">MTSNRRIMLNGFKSATIGHTALGLWTHPDNAVRDYGRLGYWTDIARTLERGCFDALFIADAQGVIDVYQGSTDVTLREALGIPIIDPMLLVSAMAAATDHLGFAVTASTTYEKPFDLARKFATLDLVTSGRVGWNIVTSSSRSEAENFGMSKPIPHDERYRIADEFMDVAYKLWESSWDDDAVVHDRERRIFVDPAKVRRIEHHGKYFDVPGIFICEPSPQRTPALYQAGSSTAGVAFAARHAEGVFVSFPRMDMVRDAVARLRAAAAEAGRPPGDLKVFPLSTVVTAETDELAWEKYHQYRAHSRSEANLARFSALVHVDMSALDPDEPLEYVDSDGIQGSLSVFTKADPTRTWTPREIGEFLSVSSMGALFVGSPTTVADQLEEWVEQADVDGFNISDTLSSVTFPDFVDLVVPELQRRGRVWSSYEGATFREHLYGPGHARTLPGHPATEYRRG</sequence>
<keyword evidence="4" id="KW-0503">Monooxygenase</keyword>
<evidence type="ECO:0000313" key="8">
    <source>
        <dbReference type="EMBL" id="GEL26167.1"/>
    </source>
</evidence>
<evidence type="ECO:0000256" key="2">
    <source>
        <dbReference type="ARBA" id="ARBA00022643"/>
    </source>
</evidence>
<evidence type="ECO:0000256" key="1">
    <source>
        <dbReference type="ARBA" id="ARBA00022630"/>
    </source>
</evidence>
<dbReference type="SUPFAM" id="SSF51679">
    <property type="entry name" value="Bacterial luciferase-like"/>
    <property type="match status" value="1"/>
</dbReference>
<evidence type="ECO:0000256" key="4">
    <source>
        <dbReference type="ARBA" id="ARBA00023033"/>
    </source>
</evidence>
<evidence type="ECO:0000259" key="7">
    <source>
        <dbReference type="Pfam" id="PF00296"/>
    </source>
</evidence>
<dbReference type="AlphaFoldDB" id="A0A511DP78"/>
<dbReference type="InterPro" id="IPR011251">
    <property type="entry name" value="Luciferase-like_dom"/>
</dbReference>
<gene>
    <name evidence="8" type="ORF">PSU4_51210</name>
</gene>
<feature type="binding site" evidence="6">
    <location>
        <position position="106"/>
    </location>
    <ligand>
        <name>FMN</name>
        <dbReference type="ChEBI" id="CHEBI:58210"/>
    </ligand>
</feature>
<evidence type="ECO:0000256" key="3">
    <source>
        <dbReference type="ARBA" id="ARBA00023002"/>
    </source>
</evidence>
<feature type="binding site" evidence="6">
    <location>
        <position position="160"/>
    </location>
    <ligand>
        <name>FMN</name>
        <dbReference type="ChEBI" id="CHEBI:58210"/>
    </ligand>
</feature>
<keyword evidence="3" id="KW-0560">Oxidoreductase</keyword>
<protein>
    <submittedName>
        <fullName evidence="8">N5,N10-methylene tetrahydromethanopterin reductase</fullName>
    </submittedName>
</protein>
<keyword evidence="1 6" id="KW-0285">Flavoprotein</keyword>
<organism evidence="8 9">
    <name type="scientific">Pseudonocardia sulfidoxydans NBRC 16205</name>
    <dbReference type="NCBI Taxonomy" id="1223511"/>
    <lineage>
        <taxon>Bacteria</taxon>
        <taxon>Bacillati</taxon>
        <taxon>Actinomycetota</taxon>
        <taxon>Actinomycetes</taxon>
        <taxon>Pseudonocardiales</taxon>
        <taxon>Pseudonocardiaceae</taxon>
        <taxon>Pseudonocardia</taxon>
    </lineage>
</organism>
<proteinExistence type="inferred from homology"/>
<dbReference type="Gene3D" id="3.20.20.30">
    <property type="entry name" value="Luciferase-like domain"/>
    <property type="match status" value="1"/>
</dbReference>
<dbReference type="InterPro" id="IPR036661">
    <property type="entry name" value="Luciferase-like_sf"/>
</dbReference>
<dbReference type="PANTHER" id="PTHR30011">
    <property type="entry name" value="ALKANESULFONATE MONOOXYGENASE-RELATED"/>
    <property type="match status" value="1"/>
</dbReference>
<dbReference type="GO" id="GO:0004497">
    <property type="term" value="F:monooxygenase activity"/>
    <property type="evidence" value="ECO:0007669"/>
    <property type="project" value="UniProtKB-KW"/>
</dbReference>
<dbReference type="InterPro" id="IPR016215">
    <property type="entry name" value="NTA_MOA"/>
</dbReference>
<feature type="domain" description="Luciferase-like" evidence="7">
    <location>
        <begin position="28"/>
        <end position="390"/>
    </location>
</feature>